<evidence type="ECO:0000313" key="3">
    <source>
        <dbReference type="Proteomes" id="UP000799444"/>
    </source>
</evidence>
<organism evidence="2 3">
    <name type="scientific">Polyplosphaeria fusca</name>
    <dbReference type="NCBI Taxonomy" id="682080"/>
    <lineage>
        <taxon>Eukaryota</taxon>
        <taxon>Fungi</taxon>
        <taxon>Dikarya</taxon>
        <taxon>Ascomycota</taxon>
        <taxon>Pezizomycotina</taxon>
        <taxon>Dothideomycetes</taxon>
        <taxon>Pleosporomycetidae</taxon>
        <taxon>Pleosporales</taxon>
        <taxon>Tetraplosphaeriaceae</taxon>
        <taxon>Polyplosphaeria</taxon>
    </lineage>
</organism>
<comment type="caution">
    <text evidence="2">The sequence shown here is derived from an EMBL/GenBank/DDBJ whole genome shotgun (WGS) entry which is preliminary data.</text>
</comment>
<dbReference type="AlphaFoldDB" id="A0A9P4QP88"/>
<evidence type="ECO:0000259" key="1">
    <source>
        <dbReference type="Pfam" id="PF20233"/>
    </source>
</evidence>
<dbReference type="Pfam" id="PF20233">
    <property type="entry name" value="DUF6590"/>
    <property type="match status" value="1"/>
</dbReference>
<reference evidence="2" key="1">
    <citation type="journal article" date="2020" name="Stud. Mycol.">
        <title>101 Dothideomycetes genomes: a test case for predicting lifestyles and emergence of pathogens.</title>
        <authorList>
            <person name="Haridas S."/>
            <person name="Albert R."/>
            <person name="Binder M."/>
            <person name="Bloem J."/>
            <person name="Labutti K."/>
            <person name="Salamov A."/>
            <person name="Andreopoulos B."/>
            <person name="Baker S."/>
            <person name="Barry K."/>
            <person name="Bills G."/>
            <person name="Bluhm B."/>
            <person name="Cannon C."/>
            <person name="Castanera R."/>
            <person name="Culley D."/>
            <person name="Daum C."/>
            <person name="Ezra D."/>
            <person name="Gonzalez J."/>
            <person name="Henrissat B."/>
            <person name="Kuo A."/>
            <person name="Liang C."/>
            <person name="Lipzen A."/>
            <person name="Lutzoni F."/>
            <person name="Magnuson J."/>
            <person name="Mondo S."/>
            <person name="Nolan M."/>
            <person name="Ohm R."/>
            <person name="Pangilinan J."/>
            <person name="Park H.-J."/>
            <person name="Ramirez L."/>
            <person name="Alfaro M."/>
            <person name="Sun H."/>
            <person name="Tritt A."/>
            <person name="Yoshinaga Y."/>
            <person name="Zwiers L.-H."/>
            <person name="Turgeon B."/>
            <person name="Goodwin S."/>
            <person name="Spatafora J."/>
            <person name="Crous P."/>
            <person name="Grigoriev I."/>
        </authorList>
    </citation>
    <scope>NUCLEOTIDE SEQUENCE</scope>
    <source>
        <strain evidence="2">CBS 125425</strain>
    </source>
</reference>
<sequence>YGETAYSEVRTFVVIQNKGTFSQCVPVHTYRSRGATKPGLVVQDHGMIYTAERGDDAPALEHGEAITKQPIRVNCTHVETLLPTSRINYSRAYAVEHNCKVLEIGTVAPEHIHLLQIYFEESMRFL</sequence>
<gene>
    <name evidence="2" type="ORF">EJ04DRAFT_584161</name>
</gene>
<feature type="domain" description="DUF6590" evidence="1">
    <location>
        <begin position="2"/>
        <end position="115"/>
    </location>
</feature>
<proteinExistence type="predicted"/>
<dbReference type="Proteomes" id="UP000799444">
    <property type="component" value="Unassembled WGS sequence"/>
</dbReference>
<evidence type="ECO:0000313" key="2">
    <source>
        <dbReference type="EMBL" id="KAF2731133.1"/>
    </source>
</evidence>
<keyword evidence="3" id="KW-1185">Reference proteome</keyword>
<protein>
    <recommendedName>
        <fullName evidence="1">DUF6590 domain-containing protein</fullName>
    </recommendedName>
</protein>
<accession>A0A9P4QP88</accession>
<name>A0A9P4QP88_9PLEO</name>
<dbReference type="EMBL" id="ML996202">
    <property type="protein sequence ID" value="KAF2731133.1"/>
    <property type="molecule type" value="Genomic_DNA"/>
</dbReference>
<dbReference type="OrthoDB" id="3559580at2759"/>
<dbReference type="InterPro" id="IPR046497">
    <property type="entry name" value="DUF6590"/>
</dbReference>
<feature type="non-terminal residue" evidence="2">
    <location>
        <position position="1"/>
    </location>
</feature>